<accession>A0A317WEP4</accession>
<dbReference type="Proteomes" id="UP000247233">
    <property type="component" value="Unassembled WGS sequence"/>
</dbReference>
<name>A0A317WEP4_9EURO</name>
<dbReference type="SUPFAM" id="SSF51445">
    <property type="entry name" value="(Trans)glycosidases"/>
    <property type="match status" value="1"/>
</dbReference>
<dbReference type="Pfam" id="PF00933">
    <property type="entry name" value="Glyco_hydro_3"/>
    <property type="match status" value="1"/>
</dbReference>
<keyword evidence="8" id="KW-0326">Glycosidase</keyword>
<reference evidence="12 13" key="1">
    <citation type="submission" date="2016-12" db="EMBL/GenBank/DDBJ databases">
        <title>The genomes of Aspergillus section Nigri reveals drivers in fungal speciation.</title>
        <authorList>
            <consortium name="DOE Joint Genome Institute"/>
            <person name="Vesth T.C."/>
            <person name="Nybo J."/>
            <person name="Theobald S."/>
            <person name="Brandl J."/>
            <person name="Frisvad J.C."/>
            <person name="Nielsen K.F."/>
            <person name="Lyhne E.K."/>
            <person name="Kogle M.E."/>
            <person name="Kuo A."/>
            <person name="Riley R."/>
            <person name="Clum A."/>
            <person name="Nolan M."/>
            <person name="Lipzen A."/>
            <person name="Salamov A."/>
            <person name="Henrissat B."/>
            <person name="Wiebenga A."/>
            <person name="De Vries R.P."/>
            <person name="Grigoriev I.V."/>
            <person name="Mortensen U.H."/>
            <person name="Andersen M.R."/>
            <person name="Baker S.E."/>
        </authorList>
    </citation>
    <scope>NUCLEOTIDE SEQUENCE [LARGE SCALE GENOMIC DNA]</scope>
    <source>
        <strain evidence="12 13">CBS 117.55</strain>
    </source>
</reference>
<keyword evidence="5 12" id="KW-0378">Hydrolase</keyword>
<evidence type="ECO:0000256" key="9">
    <source>
        <dbReference type="ARBA" id="ARBA00023326"/>
    </source>
</evidence>
<dbReference type="PANTHER" id="PTHR30620">
    <property type="entry name" value="PERIPLASMIC BETA-GLUCOSIDASE-RELATED"/>
    <property type="match status" value="1"/>
</dbReference>
<dbReference type="InterPro" id="IPR036962">
    <property type="entry name" value="Glyco_hydro_3_N_sf"/>
</dbReference>
<evidence type="ECO:0000256" key="2">
    <source>
        <dbReference type="ARBA" id="ARBA00005336"/>
    </source>
</evidence>
<evidence type="ECO:0000313" key="12">
    <source>
        <dbReference type="EMBL" id="PWY84749.1"/>
    </source>
</evidence>
<dbReference type="RefSeq" id="XP_025400091.1">
    <property type="nucleotide sequence ID" value="XM_025541022.1"/>
</dbReference>
<dbReference type="GeneID" id="37063259"/>
<dbReference type="Gene3D" id="3.20.20.300">
    <property type="entry name" value="Glycoside hydrolase, family 3, N-terminal domain"/>
    <property type="match status" value="1"/>
</dbReference>
<dbReference type="EMBL" id="MSFL01000009">
    <property type="protein sequence ID" value="PWY84749.1"/>
    <property type="molecule type" value="Genomic_DNA"/>
</dbReference>
<feature type="domain" description="Glycoside hydrolase family 3 N-terminal" evidence="10">
    <location>
        <begin position="81"/>
        <end position="384"/>
    </location>
</feature>
<dbReference type="InterPro" id="IPR036881">
    <property type="entry name" value="Glyco_hydro_3_C_sf"/>
</dbReference>
<dbReference type="PANTHER" id="PTHR30620:SF16">
    <property type="entry name" value="LYSOSOMAL BETA GLUCOSIDASE"/>
    <property type="match status" value="1"/>
</dbReference>
<evidence type="ECO:0000256" key="7">
    <source>
        <dbReference type="ARBA" id="ARBA00023277"/>
    </source>
</evidence>
<sequence>MTSPLPYRDASRPIPDRVEDLLARMTVAEKAGQMCHNMLLMGPGGTLAGAFPRFSLESTEDLVCRRQMTHFNLLGPIASARDVATWHNRLQQLAQTTRLGIPITVATDPRNHVTQHVGVGVGAATPTEGGLSQWPQTLGLAALRSPELVGRFADVARQEYLALGLRSALHPQIDLATEPRWARIHATFGEDAGLTAALAAAYIRGFQGGDGPLGPQSVATMTKHFPGGGPQQHGEDPHFAYGREQVYPGAHQDYHLRPFRAAIAAGTAQMMPYYGMPVGTDWEPVGFAFDRGVITDLLREQLGFQGVVCTDWGLVTDAQILGQPMPARAWGCEGLSELERVQKLLDAGCDQLGGESCTHHLIRLVDEGRIPETRLDASVRRILTQKFALGLFDRPFVDVDAAVALVGHPDFQREADAAQRAAYTLLTNRDALLPLSATPRMVYLEGLDPGAVAARGLQVVATPEEADLALLRLQAPYEPRPGAFEALFHAGSLAFSEAEQARQARIYRTVPTVVDLFLDRPAVVPEIAEAAAALLVSYGSSDEAFLDVVFGRAAPRGQLPFDLPSSMQAVRESREDVPYDTKDPTFRFGHGLTYATA</sequence>
<comment type="caution">
    <text evidence="12">The sequence shown here is derived from an EMBL/GenBank/DDBJ whole genome shotgun (WGS) entry which is preliminary data.</text>
</comment>
<protein>
    <recommendedName>
        <fullName evidence="3">beta-glucosidase</fullName>
        <ecNumber evidence="3">3.2.1.21</ecNumber>
    </recommendedName>
</protein>
<comment type="catalytic activity">
    <reaction evidence="1">
        <text>Hydrolysis of terminal, non-reducing beta-D-glucosyl residues with release of beta-D-glucose.</text>
        <dbReference type="EC" id="3.2.1.21"/>
    </reaction>
</comment>
<dbReference type="InterPro" id="IPR017853">
    <property type="entry name" value="GH"/>
</dbReference>
<dbReference type="STRING" id="1448321.A0A317WEP4"/>
<evidence type="ECO:0000256" key="4">
    <source>
        <dbReference type="ARBA" id="ARBA00022729"/>
    </source>
</evidence>
<evidence type="ECO:0000259" key="10">
    <source>
        <dbReference type="Pfam" id="PF00933"/>
    </source>
</evidence>
<proteinExistence type="inferred from homology"/>
<comment type="similarity">
    <text evidence="2">Belongs to the glycosyl hydrolase 3 family.</text>
</comment>
<dbReference type="SUPFAM" id="SSF52279">
    <property type="entry name" value="Beta-D-glucan exohydrolase, C-terminal domain"/>
    <property type="match status" value="1"/>
</dbReference>
<dbReference type="InterPro" id="IPR001764">
    <property type="entry name" value="Glyco_hydro_3_N"/>
</dbReference>
<gene>
    <name evidence="12" type="ORF">BO70DRAFT_334611</name>
</gene>
<feature type="domain" description="Glycoside hydrolase family 3 C-terminal" evidence="11">
    <location>
        <begin position="462"/>
        <end position="594"/>
    </location>
</feature>
<dbReference type="InterPro" id="IPR002772">
    <property type="entry name" value="Glyco_hydro_3_C"/>
</dbReference>
<evidence type="ECO:0000259" key="11">
    <source>
        <dbReference type="Pfam" id="PF01915"/>
    </source>
</evidence>
<evidence type="ECO:0000256" key="3">
    <source>
        <dbReference type="ARBA" id="ARBA00012744"/>
    </source>
</evidence>
<keyword evidence="4" id="KW-0732">Signal</keyword>
<organism evidence="12 13">
    <name type="scientific">Aspergillus heteromorphus CBS 117.55</name>
    <dbReference type="NCBI Taxonomy" id="1448321"/>
    <lineage>
        <taxon>Eukaryota</taxon>
        <taxon>Fungi</taxon>
        <taxon>Dikarya</taxon>
        <taxon>Ascomycota</taxon>
        <taxon>Pezizomycotina</taxon>
        <taxon>Eurotiomycetes</taxon>
        <taxon>Eurotiomycetidae</taxon>
        <taxon>Eurotiales</taxon>
        <taxon>Aspergillaceae</taxon>
        <taxon>Aspergillus</taxon>
        <taxon>Aspergillus subgen. Circumdati</taxon>
    </lineage>
</organism>
<dbReference type="Pfam" id="PF01915">
    <property type="entry name" value="Glyco_hydro_3_C"/>
    <property type="match status" value="1"/>
</dbReference>
<dbReference type="EC" id="3.2.1.21" evidence="3"/>
<evidence type="ECO:0000256" key="1">
    <source>
        <dbReference type="ARBA" id="ARBA00000448"/>
    </source>
</evidence>
<evidence type="ECO:0000313" key="13">
    <source>
        <dbReference type="Proteomes" id="UP000247233"/>
    </source>
</evidence>
<dbReference type="AlphaFoldDB" id="A0A317WEP4"/>
<keyword evidence="7" id="KW-0119">Carbohydrate metabolism</keyword>
<keyword evidence="6" id="KW-0325">Glycoprotein</keyword>
<dbReference type="GO" id="GO:0009251">
    <property type="term" value="P:glucan catabolic process"/>
    <property type="evidence" value="ECO:0007669"/>
    <property type="project" value="TreeGrafter"/>
</dbReference>
<dbReference type="OrthoDB" id="416222at2759"/>
<dbReference type="PRINTS" id="PR00133">
    <property type="entry name" value="GLHYDRLASE3"/>
</dbReference>
<evidence type="ECO:0000256" key="5">
    <source>
        <dbReference type="ARBA" id="ARBA00022801"/>
    </source>
</evidence>
<evidence type="ECO:0000256" key="8">
    <source>
        <dbReference type="ARBA" id="ARBA00023295"/>
    </source>
</evidence>
<dbReference type="VEuPathDB" id="FungiDB:BO70DRAFT_334611"/>
<keyword evidence="13" id="KW-1185">Reference proteome</keyword>
<keyword evidence="9" id="KW-0624">Polysaccharide degradation</keyword>
<dbReference type="InterPro" id="IPR051915">
    <property type="entry name" value="Cellulose_Degrad_GH3"/>
</dbReference>
<dbReference type="Gene3D" id="3.40.50.1700">
    <property type="entry name" value="Glycoside hydrolase family 3 C-terminal domain"/>
    <property type="match status" value="1"/>
</dbReference>
<dbReference type="GO" id="GO:0008422">
    <property type="term" value="F:beta-glucosidase activity"/>
    <property type="evidence" value="ECO:0007669"/>
    <property type="project" value="UniProtKB-EC"/>
</dbReference>
<evidence type="ECO:0000256" key="6">
    <source>
        <dbReference type="ARBA" id="ARBA00023180"/>
    </source>
</evidence>